<dbReference type="PROSITE" id="PS00061">
    <property type="entry name" value="ADH_SHORT"/>
    <property type="match status" value="1"/>
</dbReference>
<dbReference type="Gene3D" id="3.40.50.720">
    <property type="entry name" value="NAD(P)-binding Rossmann-like Domain"/>
    <property type="match status" value="1"/>
</dbReference>
<dbReference type="PRINTS" id="PR00081">
    <property type="entry name" value="GDHRDH"/>
</dbReference>
<dbReference type="InterPro" id="IPR002347">
    <property type="entry name" value="SDR_fam"/>
</dbReference>
<dbReference type="GO" id="GO:0016491">
    <property type="term" value="F:oxidoreductase activity"/>
    <property type="evidence" value="ECO:0007669"/>
    <property type="project" value="UniProtKB-KW"/>
</dbReference>
<dbReference type="Pfam" id="PF00106">
    <property type="entry name" value="adh_short"/>
    <property type="match status" value="1"/>
</dbReference>
<dbReference type="Proteomes" id="UP000695007">
    <property type="component" value="Unplaced"/>
</dbReference>
<comment type="similarity">
    <text evidence="2">Belongs to the short-chain dehydrogenases/reductases (SDR) family.</text>
</comment>
<dbReference type="InterPro" id="IPR036291">
    <property type="entry name" value="NAD(P)-bd_dom_sf"/>
</dbReference>
<evidence type="ECO:0000256" key="3">
    <source>
        <dbReference type="SAM" id="SignalP"/>
    </source>
</evidence>
<protein>
    <submittedName>
        <fullName evidence="5">Estradiol 17-beta-dehydrogenase 2</fullName>
    </submittedName>
</protein>
<reference evidence="5" key="1">
    <citation type="submission" date="2025-08" db="UniProtKB">
        <authorList>
            <consortium name="RefSeq"/>
        </authorList>
    </citation>
    <scope>IDENTIFICATION</scope>
</reference>
<organism evidence="4 5">
    <name type="scientific">Ceratosolen solmsi marchali</name>
    <dbReference type="NCBI Taxonomy" id="326594"/>
    <lineage>
        <taxon>Eukaryota</taxon>
        <taxon>Metazoa</taxon>
        <taxon>Ecdysozoa</taxon>
        <taxon>Arthropoda</taxon>
        <taxon>Hexapoda</taxon>
        <taxon>Insecta</taxon>
        <taxon>Pterygota</taxon>
        <taxon>Neoptera</taxon>
        <taxon>Endopterygota</taxon>
        <taxon>Hymenoptera</taxon>
        <taxon>Apocrita</taxon>
        <taxon>Proctotrupomorpha</taxon>
        <taxon>Chalcidoidea</taxon>
        <taxon>Agaonidae</taxon>
        <taxon>Agaoninae</taxon>
        <taxon>Ceratosolen</taxon>
    </lineage>
</organism>
<dbReference type="PANTHER" id="PTHR43313">
    <property type="entry name" value="SHORT-CHAIN DEHYDROGENASE/REDUCTASE FAMILY 9C"/>
    <property type="match status" value="1"/>
</dbReference>
<dbReference type="SUPFAM" id="SSF51735">
    <property type="entry name" value="NAD(P)-binding Rossmann-fold domains"/>
    <property type="match status" value="1"/>
</dbReference>
<keyword evidence="4" id="KW-1185">Reference proteome</keyword>
<proteinExistence type="inferred from homology"/>
<dbReference type="CTD" id="43512"/>
<dbReference type="AlphaFoldDB" id="A0AAJ6YTJ4"/>
<feature type="chain" id="PRO_5042613353" evidence="3">
    <location>
        <begin position="17"/>
        <end position="358"/>
    </location>
</feature>
<dbReference type="RefSeq" id="XP_011503938.1">
    <property type="nucleotide sequence ID" value="XM_011505636.1"/>
</dbReference>
<gene>
    <name evidence="5" type="primary">LOC105367011</name>
</gene>
<dbReference type="GO" id="GO:0008202">
    <property type="term" value="P:steroid metabolic process"/>
    <property type="evidence" value="ECO:0007669"/>
    <property type="project" value="TreeGrafter"/>
</dbReference>
<dbReference type="KEGG" id="csol:105367011"/>
<accession>A0AAJ6YTJ4</accession>
<evidence type="ECO:0000256" key="1">
    <source>
        <dbReference type="ARBA" id="ARBA00023002"/>
    </source>
</evidence>
<evidence type="ECO:0000313" key="4">
    <source>
        <dbReference type="Proteomes" id="UP000695007"/>
    </source>
</evidence>
<feature type="signal peptide" evidence="3">
    <location>
        <begin position="1"/>
        <end position="16"/>
    </location>
</feature>
<name>A0AAJ6YTJ4_9HYME</name>
<evidence type="ECO:0000256" key="2">
    <source>
        <dbReference type="RuleBase" id="RU000363"/>
    </source>
</evidence>
<dbReference type="GeneID" id="105367011"/>
<dbReference type="PRINTS" id="PR00080">
    <property type="entry name" value="SDRFAMILY"/>
</dbReference>
<dbReference type="PANTHER" id="PTHR43313:SF36">
    <property type="entry name" value="D-BETA-HYDROXYBUTYRATE DEHYDROGENASE, MITOCHONDRIAL"/>
    <property type="match status" value="1"/>
</dbReference>
<keyword evidence="3" id="KW-0732">Signal</keyword>
<keyword evidence="1" id="KW-0560">Oxidoreductase</keyword>
<sequence>MALGLLLLLRVAELRSYSSASTASVVFGGVPGVRRYWWSRIQLSSKQVIAVTGCDSGLGYSLAVYCQNNGATVMAGVLHEDGPAALDLARRGITVLPLDLTDGHSIQKFGKSLVKFIDNRHLEFRALVNNAGVMIFGEFEWQLASQVQSQLEVNVLGTMSVTRQLIPMIRHHRSRIINVTSHCAFAPLPGLAVYGATKAALEAWSTSLRLEVNKYGVSVVSFIPGSFIKESNILVRQKKSFDDMRAGMNDNTKCFYGNYFEKYVEYLTTLSTVTRLGCIDNPKLYEAFDGALLDKNPSAFYKCEPWRYTFYHTLFRIMPTRARDWLVERFMQMPKWSVCNQFPLAHHNDNEKENHKHK</sequence>
<dbReference type="InterPro" id="IPR020904">
    <property type="entry name" value="Sc_DH/Rdtase_CS"/>
</dbReference>
<evidence type="ECO:0000313" key="5">
    <source>
        <dbReference type="RefSeq" id="XP_011503938.1"/>
    </source>
</evidence>